<evidence type="ECO:0000256" key="1">
    <source>
        <dbReference type="SAM" id="MobiDB-lite"/>
    </source>
</evidence>
<organism evidence="2 3">
    <name type="scientific">Vreelandella rituensis</name>
    <dbReference type="NCBI Taxonomy" id="2282306"/>
    <lineage>
        <taxon>Bacteria</taxon>
        <taxon>Pseudomonadati</taxon>
        <taxon>Pseudomonadota</taxon>
        <taxon>Gammaproteobacteria</taxon>
        <taxon>Oceanospirillales</taxon>
        <taxon>Halomonadaceae</taxon>
        <taxon>Vreelandella</taxon>
    </lineage>
</organism>
<dbReference type="OrthoDB" id="5797404at2"/>
<proteinExistence type="predicted"/>
<comment type="caution">
    <text evidence="2">The sequence shown here is derived from an EMBL/GenBank/DDBJ whole genome shotgun (WGS) entry which is preliminary data.</text>
</comment>
<dbReference type="EMBL" id="QPIJ01000001">
    <property type="protein sequence ID" value="RCV93739.1"/>
    <property type="molecule type" value="Genomic_DNA"/>
</dbReference>
<dbReference type="Gene3D" id="3.40.960.10">
    <property type="entry name" value="VSR Endonuclease"/>
    <property type="match status" value="1"/>
</dbReference>
<dbReference type="Proteomes" id="UP000253204">
    <property type="component" value="Unassembled WGS sequence"/>
</dbReference>
<name>A0A368U953_9GAMM</name>
<protein>
    <recommendedName>
        <fullName evidence="4">DUF559 domain-containing protein</fullName>
    </recommendedName>
</protein>
<sequence length="208" mass="24123">MSLRLSLHEAKKLGIHSKAPAPAKPKPKGALGHLGTSAERSPPQRTLFQTLRIVPETARFSWVWEVKDPVPGRKFSLDIGLHLSPLHKLGIEVDGFRHHGLSKEGFYRDREKDFLLDKHGWKFIRVPAGLIEKDINLVLSRIAYMAQRLEAQLLRERLQNAPTWWLSRWKEITRSGLPPLPWTLYHHPAPEGWFTRHSRTHRMDNRLL</sequence>
<keyword evidence="3" id="KW-1185">Reference proteome</keyword>
<dbReference type="AlphaFoldDB" id="A0A368U953"/>
<evidence type="ECO:0000313" key="2">
    <source>
        <dbReference type="EMBL" id="RCV93739.1"/>
    </source>
</evidence>
<reference evidence="2 3" key="1">
    <citation type="submission" date="2018-07" db="EMBL/GenBank/DDBJ databases">
        <title>Halomonas rutogse sp. nov., isolated from Lake TangqianCo on Tibetan Plateau.</title>
        <authorList>
            <person name="Lu H."/>
            <person name="Xing P."/>
            <person name="Wu Q."/>
        </authorList>
    </citation>
    <scope>NUCLEOTIDE SEQUENCE [LARGE SCALE GENOMIC DNA]</scope>
    <source>
        <strain evidence="2 3">TQ8S</strain>
    </source>
</reference>
<evidence type="ECO:0008006" key="4">
    <source>
        <dbReference type="Google" id="ProtNLM"/>
    </source>
</evidence>
<gene>
    <name evidence="2" type="ORF">DU506_00875</name>
</gene>
<accession>A0A368U953</accession>
<feature type="region of interest" description="Disordered" evidence="1">
    <location>
        <begin position="14"/>
        <end position="42"/>
    </location>
</feature>
<dbReference type="RefSeq" id="WP_114485067.1">
    <property type="nucleotide sequence ID" value="NZ_CBCSHM010000007.1"/>
</dbReference>
<evidence type="ECO:0000313" key="3">
    <source>
        <dbReference type="Proteomes" id="UP000253204"/>
    </source>
</evidence>